<evidence type="ECO:0000313" key="5">
    <source>
        <dbReference type="EMBL" id="CAG5091694.1"/>
    </source>
</evidence>
<accession>A0ABM8V7T9</accession>
<evidence type="ECO:0000256" key="3">
    <source>
        <dbReference type="ARBA" id="ARBA00023163"/>
    </source>
</evidence>
<dbReference type="SMART" id="SM00342">
    <property type="entry name" value="HTH_ARAC"/>
    <property type="match status" value="1"/>
</dbReference>
<evidence type="ECO:0000256" key="2">
    <source>
        <dbReference type="ARBA" id="ARBA00023125"/>
    </source>
</evidence>
<sequence>MRPKQDGGSTRGIVHAAAGLDKFSLNRYVPCAELQPFIEHYWIVRYNLPPGESYTQRILSYPNVHLAFEHDVDGRRALIYGVTKRPFVRVLRGACRVLGVKFRAGCFHPFWRDDVSRLTGRTIPAADLFGPAASGWMDAVLDAGDDEAMARQAEDFLLARLPGPDAQAEQAARIVEQVMRDRSVVRVEQLCELTGLSIRQLQRLFQRHVGVTPKWVIRRFRLQEAAERIEKDASTSLTELALQLGYFDQAHFIKDFKAVLGQPPAAYRQAAVGPASR</sequence>
<keyword evidence="2" id="KW-0238">DNA-binding</keyword>
<reference evidence="5 6" key="1">
    <citation type="submission" date="2021-04" db="EMBL/GenBank/DDBJ databases">
        <authorList>
            <person name="Rakotoarivonina H."/>
        </authorList>
    </citation>
    <scope>NUCLEOTIDE SEQUENCE [LARGE SCALE GENOMIC DNA]</scope>
    <source>
        <strain evidence="5 6">XE</strain>
    </source>
</reference>
<dbReference type="RefSeq" id="WP_213485715.1">
    <property type="nucleotide sequence ID" value="NZ_CAJRAY010000083.1"/>
</dbReference>
<dbReference type="PROSITE" id="PS01124">
    <property type="entry name" value="HTH_ARAC_FAMILY_2"/>
    <property type="match status" value="1"/>
</dbReference>
<comment type="caution">
    <text evidence="5">The sequence shown here is derived from an EMBL/GenBank/DDBJ whole genome shotgun (WGS) entry which is preliminary data.</text>
</comment>
<dbReference type="PANTHER" id="PTHR46796">
    <property type="entry name" value="HTH-TYPE TRANSCRIPTIONAL ACTIVATOR RHAS-RELATED"/>
    <property type="match status" value="1"/>
</dbReference>
<proteinExistence type="predicted"/>
<evidence type="ECO:0000259" key="4">
    <source>
        <dbReference type="PROSITE" id="PS01124"/>
    </source>
</evidence>
<dbReference type="Proteomes" id="UP000681526">
    <property type="component" value="Unassembled WGS sequence"/>
</dbReference>
<organism evidence="5 6">
    <name type="scientific">Thermobacillus xylanilyticus</name>
    <dbReference type="NCBI Taxonomy" id="76633"/>
    <lineage>
        <taxon>Bacteria</taxon>
        <taxon>Bacillati</taxon>
        <taxon>Bacillota</taxon>
        <taxon>Bacilli</taxon>
        <taxon>Bacillales</taxon>
        <taxon>Paenibacillaceae</taxon>
        <taxon>Thermobacillus</taxon>
    </lineage>
</organism>
<dbReference type="InterPro" id="IPR009057">
    <property type="entry name" value="Homeodomain-like_sf"/>
</dbReference>
<keyword evidence="1" id="KW-0805">Transcription regulation</keyword>
<dbReference type="InterPro" id="IPR046532">
    <property type="entry name" value="DUF6597"/>
</dbReference>
<dbReference type="InterPro" id="IPR050204">
    <property type="entry name" value="AraC_XylS_family_regulators"/>
</dbReference>
<dbReference type="PROSITE" id="PS00041">
    <property type="entry name" value="HTH_ARAC_FAMILY_1"/>
    <property type="match status" value="2"/>
</dbReference>
<dbReference type="InterPro" id="IPR018062">
    <property type="entry name" value="HTH_AraC-typ_CS"/>
</dbReference>
<name>A0ABM8V7T9_THEXY</name>
<keyword evidence="6" id="KW-1185">Reference proteome</keyword>
<dbReference type="EMBL" id="CAJRAY010000083">
    <property type="protein sequence ID" value="CAG5091694.1"/>
    <property type="molecule type" value="Genomic_DNA"/>
</dbReference>
<protein>
    <submittedName>
        <fullName evidence="5">Transcriptional regulator, AraC family</fullName>
    </submittedName>
</protein>
<dbReference type="SUPFAM" id="SSF46689">
    <property type="entry name" value="Homeodomain-like"/>
    <property type="match status" value="1"/>
</dbReference>
<gene>
    <name evidence="5" type="primary">txxe 3348</name>
    <name evidence="5" type="ORF">TXXE_16140</name>
</gene>
<dbReference type="Pfam" id="PF20240">
    <property type="entry name" value="DUF6597"/>
    <property type="match status" value="1"/>
</dbReference>
<dbReference type="PANTHER" id="PTHR46796:SF13">
    <property type="entry name" value="HTH-TYPE TRANSCRIPTIONAL ACTIVATOR RHAS"/>
    <property type="match status" value="1"/>
</dbReference>
<evidence type="ECO:0000256" key="1">
    <source>
        <dbReference type="ARBA" id="ARBA00023015"/>
    </source>
</evidence>
<feature type="domain" description="HTH araC/xylS-type" evidence="4">
    <location>
        <begin position="169"/>
        <end position="270"/>
    </location>
</feature>
<dbReference type="Pfam" id="PF12833">
    <property type="entry name" value="HTH_18"/>
    <property type="match status" value="1"/>
</dbReference>
<dbReference type="InterPro" id="IPR018060">
    <property type="entry name" value="HTH_AraC"/>
</dbReference>
<dbReference type="Gene3D" id="1.10.10.60">
    <property type="entry name" value="Homeodomain-like"/>
    <property type="match status" value="1"/>
</dbReference>
<evidence type="ECO:0000313" key="6">
    <source>
        <dbReference type="Proteomes" id="UP000681526"/>
    </source>
</evidence>
<keyword evidence="3" id="KW-0804">Transcription</keyword>